<dbReference type="GO" id="GO:0051287">
    <property type="term" value="F:NAD binding"/>
    <property type="evidence" value="ECO:0007669"/>
    <property type="project" value="InterPro"/>
</dbReference>
<dbReference type="FunFam" id="3.40.50.720:FF:000041">
    <property type="entry name" value="D-3-phosphoglycerate dehydrogenase"/>
    <property type="match status" value="1"/>
</dbReference>
<comment type="catalytic activity">
    <reaction evidence="8">
        <text>(R)-2-hydroxyglutarate + NAD(+) = 2-oxoglutarate + NADH + H(+)</text>
        <dbReference type="Rhea" id="RHEA:49612"/>
        <dbReference type="ChEBI" id="CHEBI:15378"/>
        <dbReference type="ChEBI" id="CHEBI:15801"/>
        <dbReference type="ChEBI" id="CHEBI:16810"/>
        <dbReference type="ChEBI" id="CHEBI:57540"/>
        <dbReference type="ChEBI" id="CHEBI:57945"/>
        <dbReference type="EC" id="1.1.1.399"/>
    </reaction>
</comment>
<dbReference type="CDD" id="cd12176">
    <property type="entry name" value="PGDH_3"/>
    <property type="match status" value="1"/>
</dbReference>
<dbReference type="InterPro" id="IPR029752">
    <property type="entry name" value="D-isomer_DH_CS1"/>
</dbReference>
<evidence type="ECO:0000259" key="12">
    <source>
        <dbReference type="Pfam" id="PF22629"/>
    </source>
</evidence>
<dbReference type="InterPro" id="IPR006139">
    <property type="entry name" value="D-isomer_2_OHA_DH_cat_dom"/>
</dbReference>
<evidence type="ECO:0000256" key="5">
    <source>
        <dbReference type="ARBA" id="ARBA00023027"/>
    </source>
</evidence>
<feature type="domain" description="D-isomer specific 2-hydroxyacid dehydrogenase NAD-binding" evidence="11">
    <location>
        <begin position="119"/>
        <end position="294"/>
    </location>
</feature>
<dbReference type="InterPro" id="IPR006140">
    <property type="entry name" value="D-isomer_DH_NAD-bd"/>
</dbReference>
<evidence type="ECO:0000313" key="13">
    <source>
        <dbReference type="EMBL" id="PAU75583.1"/>
    </source>
</evidence>
<dbReference type="Gene3D" id="3.30.70.260">
    <property type="match status" value="1"/>
</dbReference>
<proteinExistence type="inferred from homology"/>
<keyword evidence="14" id="KW-1185">Reference proteome</keyword>
<protein>
    <recommendedName>
        <fullName evidence="7">2-oxoglutarate reductase</fullName>
        <ecNumber evidence="3">1.1.1.399</ecNumber>
    </recommendedName>
    <alternativeName>
        <fullName evidence="7">2-oxoglutarate reductase</fullName>
    </alternativeName>
</protein>
<accession>A0A2A2ETF0</accession>
<dbReference type="RefSeq" id="WP_095622009.1">
    <property type="nucleotide sequence ID" value="NZ_NSKB01000006.1"/>
</dbReference>
<evidence type="ECO:0000256" key="1">
    <source>
        <dbReference type="ARBA" id="ARBA00003800"/>
    </source>
</evidence>
<dbReference type="GO" id="GO:0006564">
    <property type="term" value="P:L-serine biosynthetic process"/>
    <property type="evidence" value="ECO:0007669"/>
    <property type="project" value="UniProtKB-ARBA"/>
</dbReference>
<dbReference type="GO" id="GO:0047545">
    <property type="term" value="F:(S)-2-hydroxyglutarate dehydrogenase activity"/>
    <property type="evidence" value="ECO:0007669"/>
    <property type="project" value="UniProtKB-ARBA"/>
</dbReference>
<comment type="caution">
    <text evidence="13">The sequence shown here is derived from an EMBL/GenBank/DDBJ whole genome shotgun (WGS) entry which is preliminary data.</text>
</comment>
<evidence type="ECO:0000256" key="2">
    <source>
        <dbReference type="ARBA" id="ARBA00005854"/>
    </source>
</evidence>
<dbReference type="OrthoDB" id="9805416at2"/>
<dbReference type="SUPFAM" id="SSF55021">
    <property type="entry name" value="ACT-like"/>
    <property type="match status" value="1"/>
</dbReference>
<organism evidence="13 14">
    <name type="scientific">Halomonas salipaludis</name>
    <dbReference type="NCBI Taxonomy" id="2032625"/>
    <lineage>
        <taxon>Bacteria</taxon>
        <taxon>Pseudomonadati</taxon>
        <taxon>Pseudomonadota</taxon>
        <taxon>Gammaproteobacteria</taxon>
        <taxon>Oceanospirillales</taxon>
        <taxon>Halomonadaceae</taxon>
        <taxon>Halomonas</taxon>
    </lineage>
</organism>
<dbReference type="InterPro" id="IPR050418">
    <property type="entry name" value="D-iso_2-hydroxyacid_DH_PdxB"/>
</dbReference>
<dbReference type="PROSITE" id="PS00671">
    <property type="entry name" value="D_2_HYDROXYACID_DH_3"/>
    <property type="match status" value="1"/>
</dbReference>
<dbReference type="NCBIfam" id="NF008759">
    <property type="entry name" value="PRK11790.1"/>
    <property type="match status" value="1"/>
</dbReference>
<dbReference type="EC" id="1.1.1.399" evidence="3"/>
<feature type="domain" description="Acetolactate synthase small subunit-like ACT" evidence="12">
    <location>
        <begin position="341"/>
        <end position="404"/>
    </location>
</feature>
<feature type="domain" description="D-isomer specific 2-hydroxyacid dehydrogenase catalytic" evidence="10">
    <location>
        <begin position="13"/>
        <end position="326"/>
    </location>
</feature>
<reference evidence="13 14" key="1">
    <citation type="submission" date="2017-08" db="EMBL/GenBank/DDBJ databases">
        <title>Halomonas alkalisoli sp. nov., isolated from saline alkaline soil.</title>
        <authorList>
            <person name="Wang D."/>
            <person name="Zhang G."/>
        </authorList>
    </citation>
    <scope>NUCLEOTIDE SEQUENCE [LARGE SCALE GENOMIC DNA]</scope>
    <source>
        <strain evidence="13 14">WRN001</strain>
    </source>
</reference>
<dbReference type="EMBL" id="NSKB01000006">
    <property type="protein sequence ID" value="PAU75583.1"/>
    <property type="molecule type" value="Genomic_DNA"/>
</dbReference>
<sequence length="409" mass="44526">MAITSLDKSKIRILLLEGIHQSAVDTLIDAGYTNIERLPHALPEEELIAKICNVHFLGIRSRTRLTERVFEATDKLLSVGCFGIGTNQVDLNAATRRGVAVFNAPFSNSRSVAELVLAEAIMLLRGIPAKSAAAHRGVWMKHAKDSFEVRGKKLGIVGYGNIGSQLSVLAESLGMDVLFYDVVTKLPLGNAVQVLSLDTLLERSDIISLHVPETQSTRNMIDYKQLALMKPTSILINASRGTVVNIDVLAGMLRQDKLLGAAIDVFPIEPPSNDHDFVSPLCGIDNVILTPHIGGSTLEAQINIGTEVAEKLSKYSDTGTTVSSVNLPEVALPSHPGQHRLLHIHENIPGVMSEINNIFCNNKINILSQYLRTNEAIGYAVIDVGQEYSELALKKLRSVQGTVKCRVLF</sequence>
<dbReference type="PANTHER" id="PTHR43761:SF1">
    <property type="entry name" value="D-ISOMER SPECIFIC 2-HYDROXYACID DEHYDROGENASE CATALYTIC DOMAIN-CONTAINING PROTEIN-RELATED"/>
    <property type="match status" value="1"/>
</dbReference>
<evidence type="ECO:0000256" key="8">
    <source>
        <dbReference type="ARBA" id="ARBA00048126"/>
    </source>
</evidence>
<dbReference type="InterPro" id="IPR054480">
    <property type="entry name" value="AHAS_small-like_ACT"/>
</dbReference>
<evidence type="ECO:0000259" key="10">
    <source>
        <dbReference type="Pfam" id="PF00389"/>
    </source>
</evidence>
<dbReference type="GO" id="GO:0004617">
    <property type="term" value="F:phosphoglycerate dehydrogenase activity"/>
    <property type="evidence" value="ECO:0007669"/>
    <property type="project" value="UniProtKB-ARBA"/>
</dbReference>
<evidence type="ECO:0000259" key="11">
    <source>
        <dbReference type="Pfam" id="PF02826"/>
    </source>
</evidence>
<evidence type="ECO:0000256" key="4">
    <source>
        <dbReference type="ARBA" id="ARBA00023002"/>
    </source>
</evidence>
<evidence type="ECO:0000256" key="9">
    <source>
        <dbReference type="RuleBase" id="RU003719"/>
    </source>
</evidence>
<gene>
    <name evidence="13" type="ORF">CK498_16790</name>
</gene>
<dbReference type="PROSITE" id="PS00065">
    <property type="entry name" value="D_2_HYDROXYACID_DH_1"/>
    <property type="match status" value="1"/>
</dbReference>
<keyword evidence="4 9" id="KW-0560">Oxidoreductase</keyword>
<evidence type="ECO:0000256" key="3">
    <source>
        <dbReference type="ARBA" id="ARBA00013001"/>
    </source>
</evidence>
<keyword evidence="5" id="KW-0520">NAD</keyword>
<dbReference type="PANTHER" id="PTHR43761">
    <property type="entry name" value="D-ISOMER SPECIFIC 2-HYDROXYACID DEHYDROGENASE FAMILY PROTEIN (AFU_ORTHOLOGUE AFUA_1G13630)"/>
    <property type="match status" value="1"/>
</dbReference>
<dbReference type="Pfam" id="PF00389">
    <property type="entry name" value="2-Hacid_dh"/>
    <property type="match status" value="1"/>
</dbReference>
<dbReference type="InterPro" id="IPR036291">
    <property type="entry name" value="NAD(P)-bd_dom_sf"/>
</dbReference>
<dbReference type="Proteomes" id="UP000217771">
    <property type="component" value="Unassembled WGS sequence"/>
</dbReference>
<evidence type="ECO:0000256" key="7">
    <source>
        <dbReference type="ARBA" id="ARBA00030455"/>
    </source>
</evidence>
<name>A0A2A2ETF0_9GAMM</name>
<dbReference type="PROSITE" id="PS00670">
    <property type="entry name" value="D_2_HYDROXYACID_DH_2"/>
    <property type="match status" value="1"/>
</dbReference>
<dbReference type="Gene3D" id="3.40.50.720">
    <property type="entry name" value="NAD(P)-binding Rossmann-like Domain"/>
    <property type="match status" value="2"/>
</dbReference>
<dbReference type="Pfam" id="PF02826">
    <property type="entry name" value="2-Hacid_dh_C"/>
    <property type="match status" value="1"/>
</dbReference>
<dbReference type="InterPro" id="IPR045865">
    <property type="entry name" value="ACT-like_dom_sf"/>
</dbReference>
<dbReference type="SUPFAM" id="SSF51735">
    <property type="entry name" value="NAD(P)-binding Rossmann-fold domains"/>
    <property type="match status" value="1"/>
</dbReference>
<dbReference type="InterPro" id="IPR029753">
    <property type="entry name" value="D-isomer_DH_CS"/>
</dbReference>
<comment type="similarity">
    <text evidence="2 9">Belongs to the D-isomer specific 2-hydroxyacid dehydrogenase family.</text>
</comment>
<dbReference type="Pfam" id="PF22629">
    <property type="entry name" value="ACT_AHAS_ss"/>
    <property type="match status" value="1"/>
</dbReference>
<dbReference type="SUPFAM" id="SSF52283">
    <property type="entry name" value="Formate/glycerate dehydrogenase catalytic domain-like"/>
    <property type="match status" value="1"/>
</dbReference>
<comment type="pathway">
    <text evidence="6">Amino-acid biosynthesis.</text>
</comment>
<evidence type="ECO:0000313" key="14">
    <source>
        <dbReference type="Proteomes" id="UP000217771"/>
    </source>
</evidence>
<dbReference type="CDD" id="cd04901">
    <property type="entry name" value="ACT_3PGDH"/>
    <property type="match status" value="1"/>
</dbReference>
<comment type="function">
    <text evidence="1">Catalyzes the reversible oxidation of 3-phospho-D-glycerate to 3-phosphonooxypyruvate, the first step of the phosphorylated L-serine biosynthesis pathway. Also catalyzes the reversible oxidation of 2-hydroxyglutarate to 2-oxoglutarate.</text>
</comment>
<dbReference type="AlphaFoldDB" id="A0A2A2ETF0"/>
<evidence type="ECO:0000256" key="6">
    <source>
        <dbReference type="ARBA" id="ARBA00029440"/>
    </source>
</evidence>